<keyword evidence="2" id="KW-1185">Reference proteome</keyword>
<sequence length="389" mass="43939">MVHSDLETIHEIVGRKSERMPLTRVVDLDGHQVAEKLNYDESFFIRSVPFRMSKPGKEEYAGYNKHRNGFTAHVYPPPNASDDRDHEKQIMTMIDCLIDGIERGCMQMRDISQSRTSFRRCLHATSENYSCNIAGKGIKVEGSPFQQLFRRIPSLYIVEYVGKEPAAQPNWARTPVDCDCPHCHSLNEFLHNPTEISRRFEGISEVLEHISNAATFWTRCDCEGDEKEFSLTVMTTTKDYERDHKGWAKGYGSARKHLAELQSETLRNLLDDMYGSIMSLCATELRPYLDNPHDWKPPAALLVEEDGAASNFSLDSANSALENQSSSSYVLYANTGTICAQYNFSDTSNTQPNVVSSDSEPVDSSKEKLISLAEKKAFSESSDLIDLDF</sequence>
<dbReference type="RefSeq" id="XP_024727961.1">
    <property type="nucleotide sequence ID" value="XM_024888146.1"/>
</dbReference>
<name>A0A2J6SJX1_9HELO</name>
<reference evidence="1 2" key="1">
    <citation type="submission" date="2016-04" db="EMBL/GenBank/DDBJ databases">
        <title>A degradative enzymes factory behind the ericoid mycorrhizal symbiosis.</title>
        <authorList>
            <consortium name="DOE Joint Genome Institute"/>
            <person name="Martino E."/>
            <person name="Morin E."/>
            <person name="Grelet G."/>
            <person name="Kuo A."/>
            <person name="Kohler A."/>
            <person name="Daghino S."/>
            <person name="Barry K."/>
            <person name="Choi C."/>
            <person name="Cichocki N."/>
            <person name="Clum A."/>
            <person name="Copeland A."/>
            <person name="Hainaut M."/>
            <person name="Haridas S."/>
            <person name="Labutti K."/>
            <person name="Lindquist E."/>
            <person name="Lipzen A."/>
            <person name="Khouja H.-R."/>
            <person name="Murat C."/>
            <person name="Ohm R."/>
            <person name="Olson A."/>
            <person name="Spatafora J."/>
            <person name="Veneault-Fourrey C."/>
            <person name="Henrissat B."/>
            <person name="Grigoriev I."/>
            <person name="Martin F."/>
            <person name="Perotto S."/>
        </authorList>
    </citation>
    <scope>NUCLEOTIDE SEQUENCE [LARGE SCALE GENOMIC DNA]</scope>
    <source>
        <strain evidence="1 2">E</strain>
    </source>
</reference>
<dbReference type="InParanoid" id="A0A2J6SJX1"/>
<gene>
    <name evidence="1" type="ORF">K444DRAFT_706893</name>
</gene>
<organism evidence="1 2">
    <name type="scientific">Hyaloscypha bicolor E</name>
    <dbReference type="NCBI Taxonomy" id="1095630"/>
    <lineage>
        <taxon>Eukaryota</taxon>
        <taxon>Fungi</taxon>
        <taxon>Dikarya</taxon>
        <taxon>Ascomycota</taxon>
        <taxon>Pezizomycotina</taxon>
        <taxon>Leotiomycetes</taxon>
        <taxon>Helotiales</taxon>
        <taxon>Hyaloscyphaceae</taxon>
        <taxon>Hyaloscypha</taxon>
        <taxon>Hyaloscypha bicolor</taxon>
    </lineage>
</organism>
<dbReference type="AlphaFoldDB" id="A0A2J6SJX1"/>
<dbReference type="GeneID" id="36596222"/>
<dbReference type="EMBL" id="KZ613912">
    <property type="protein sequence ID" value="PMD51057.1"/>
    <property type="molecule type" value="Genomic_DNA"/>
</dbReference>
<evidence type="ECO:0000313" key="2">
    <source>
        <dbReference type="Proteomes" id="UP000235371"/>
    </source>
</evidence>
<dbReference type="OrthoDB" id="27483at2759"/>
<accession>A0A2J6SJX1</accession>
<dbReference type="Proteomes" id="UP000235371">
    <property type="component" value="Unassembled WGS sequence"/>
</dbReference>
<proteinExistence type="predicted"/>
<protein>
    <submittedName>
        <fullName evidence="1">Uncharacterized protein</fullName>
    </submittedName>
</protein>
<evidence type="ECO:0000313" key="1">
    <source>
        <dbReference type="EMBL" id="PMD51057.1"/>
    </source>
</evidence>